<reference evidence="4 5" key="1">
    <citation type="submission" date="2017-01" db="EMBL/GenBank/DDBJ databases">
        <authorList>
            <person name="Mah S.A."/>
            <person name="Swanson W.J."/>
            <person name="Moy G.W."/>
            <person name="Vacquier V.D."/>
        </authorList>
    </citation>
    <scope>NUCLEOTIDE SEQUENCE [LARGE SCALE GENOMIC DNA]</scope>
    <source>
        <strain evidence="4 5">DSM 11589</strain>
    </source>
</reference>
<dbReference type="RefSeq" id="WP_076400216.1">
    <property type="nucleotide sequence ID" value="NZ_FTOA01000003.1"/>
</dbReference>
<gene>
    <name evidence="4" type="ORF">SAMN05421779_103505</name>
</gene>
<name>A0A1N7LR98_9PROT</name>
<dbReference type="NCBIfam" id="TIGR01760">
    <property type="entry name" value="tape_meas_TP901"/>
    <property type="match status" value="1"/>
</dbReference>
<evidence type="ECO:0000313" key="4">
    <source>
        <dbReference type="EMBL" id="SIS76289.1"/>
    </source>
</evidence>
<proteinExistence type="predicted"/>
<feature type="domain" description="Phage tail tape measure protein" evidence="3">
    <location>
        <begin position="297"/>
        <end position="497"/>
    </location>
</feature>
<keyword evidence="2" id="KW-0175">Coiled coil</keyword>
<feature type="coiled-coil region" evidence="2">
    <location>
        <begin position="132"/>
        <end position="159"/>
    </location>
</feature>
<evidence type="ECO:0000313" key="5">
    <source>
        <dbReference type="Proteomes" id="UP000185678"/>
    </source>
</evidence>
<keyword evidence="5" id="KW-1185">Reference proteome</keyword>
<dbReference type="PANTHER" id="PTHR37813:SF1">
    <property type="entry name" value="FELS-2 PROPHAGE PROTEIN"/>
    <property type="match status" value="1"/>
</dbReference>
<keyword evidence="1" id="KW-1188">Viral release from host cell</keyword>
<evidence type="ECO:0000259" key="3">
    <source>
        <dbReference type="Pfam" id="PF10145"/>
    </source>
</evidence>
<sequence>MKLAVAVEIGAAVTSAFRAGMTTAQTSAARLDQTVSDLQARAATVEGWRKAKAAVSDTKAAYDAARAKAAALTAQVAASAAPLQAATAASTQAKAAVIDSKTAYEAARVKAEALEKQLAATTRPTKKLAAASEEARAAMAQAKATYEAARVKADQLGKELTAAAANTKQLTAASEAAKAAVGRTAAGYRANLEHLRSMSDAAKAAKIDLKAVGEEATRTADQLARATAARSALHSATERRTARRESLSAMGGEIVSAGASAMSFAAPIMQAADYQERVVRFGNTAQMAADDLTKVRDRIEEVSRQTGQSQNNLLEGLEILVGRGMDPTAALESLGSIGKGATATKAAMEDMAGVAFALQTSLGIKPTGLAQSLDSLAQSGKSGGFELDKMAKFLPSLSAQAQLLGMQGAGAVASLGASLQIAFKGTGDADAAANNMKNFLSKITSEDAVKNFADMGINLEQELTAAMASGEDPILFMIQRINDLTGGDAFKLSKLFGDQQVKEFILPMMQNFEEFKKIKDDALSSSGVIDKDFEKVSGLFNYQLSRMQNAVTGFSQRSGGSMLDTLGHIAGGVASVINTVADLSAQFPGLTSVVMYGAAALVTYKVGSLAVRLAINGIRAPLDDAAVMFARVRAATASGAVSSNRFAGALAGVRRAGSGGLGGMLGQVTRLRSAMLAVPTRSFAAGLRTLGAAGALGAAGVSGVGRASMGMGRGLMFVAGAPVRAVIMGLRMVGVASLTNPITALPAILGFVASAVIENWDAISAYLMPKIAEAKKYIQWAANLVGIDMGSDDTATADAGATGEKPKVDTGVLRQGLDGAMADMAVDGDAGADIDVPAGGDMAADGPAYAGGGGGGATITNHNRYDITITAGPGVDPEVIAQMVMDRISRAQGGRASPSAGGALYDGV</sequence>
<dbReference type="InterPro" id="IPR010090">
    <property type="entry name" value="Phage_tape_meas"/>
</dbReference>
<dbReference type="PANTHER" id="PTHR37813">
    <property type="entry name" value="FELS-2 PROPHAGE PROTEIN"/>
    <property type="match status" value="1"/>
</dbReference>
<accession>A0A1N7LR98</accession>
<protein>
    <submittedName>
        <fullName evidence="4">Phage tail tape measure protein, TP901 family, core region</fullName>
    </submittedName>
</protein>
<dbReference type="Pfam" id="PF10145">
    <property type="entry name" value="PhageMin_Tail"/>
    <property type="match status" value="1"/>
</dbReference>
<evidence type="ECO:0000256" key="2">
    <source>
        <dbReference type="SAM" id="Coils"/>
    </source>
</evidence>
<dbReference type="STRING" id="80876.SAMN05421779_103505"/>
<dbReference type="OrthoDB" id="8019720at2"/>
<evidence type="ECO:0000256" key="1">
    <source>
        <dbReference type="ARBA" id="ARBA00022612"/>
    </source>
</evidence>
<dbReference type="EMBL" id="FTOA01000003">
    <property type="protein sequence ID" value="SIS76289.1"/>
    <property type="molecule type" value="Genomic_DNA"/>
</dbReference>
<organism evidence="4 5">
    <name type="scientific">Insolitispirillum peregrinum</name>
    <dbReference type="NCBI Taxonomy" id="80876"/>
    <lineage>
        <taxon>Bacteria</taxon>
        <taxon>Pseudomonadati</taxon>
        <taxon>Pseudomonadota</taxon>
        <taxon>Alphaproteobacteria</taxon>
        <taxon>Rhodospirillales</taxon>
        <taxon>Novispirillaceae</taxon>
        <taxon>Insolitispirillum</taxon>
    </lineage>
</organism>
<dbReference type="AlphaFoldDB" id="A0A1N7LR98"/>
<dbReference type="Proteomes" id="UP000185678">
    <property type="component" value="Unassembled WGS sequence"/>
</dbReference>